<proteinExistence type="predicted"/>
<feature type="transmembrane region" description="Helical" evidence="1">
    <location>
        <begin position="63"/>
        <end position="85"/>
    </location>
</feature>
<reference evidence="2" key="2">
    <citation type="submission" date="2020-11" db="EMBL/GenBank/DDBJ databases">
        <authorList>
            <person name="McCartney M.A."/>
            <person name="Auch B."/>
            <person name="Kono T."/>
            <person name="Mallez S."/>
            <person name="Becker A."/>
            <person name="Gohl D.M."/>
            <person name="Silverstein K.A.T."/>
            <person name="Koren S."/>
            <person name="Bechman K.B."/>
            <person name="Herman A."/>
            <person name="Abrahante J.E."/>
            <person name="Garbe J."/>
        </authorList>
    </citation>
    <scope>NUCLEOTIDE SEQUENCE</scope>
    <source>
        <strain evidence="2">Duluth1</strain>
        <tissue evidence="2">Whole animal</tissue>
    </source>
</reference>
<name>A0A9D4D124_DREPO</name>
<keyword evidence="3" id="KW-1185">Reference proteome</keyword>
<feature type="transmembrane region" description="Helical" evidence="1">
    <location>
        <begin position="25"/>
        <end position="43"/>
    </location>
</feature>
<keyword evidence="1" id="KW-0812">Transmembrane</keyword>
<protein>
    <submittedName>
        <fullName evidence="2">Uncharacterized protein</fullName>
    </submittedName>
</protein>
<evidence type="ECO:0000313" key="3">
    <source>
        <dbReference type="Proteomes" id="UP000828390"/>
    </source>
</evidence>
<accession>A0A9D4D124</accession>
<gene>
    <name evidence="2" type="ORF">DPMN_042585</name>
</gene>
<sequence length="381" mass="43995">GGSHKFDREIDFQSEKHVLSRFYDYWARFVTYLVVNLALLIWIPNRATLFQMWANKGKLLHVLSFAVIININKRAMVALVAHLMLTRKTAPPPDGHVFHRTATIFKLSQDILRTNVPTKFHEDWTKNVTSTENCPPPGDHVVYRTATIFELSQDILRTNVPTKFREDWNKIVTSTKNCPAHGGHVFLRTGTIFKLSRDICRKNVMTKELTRKTDPPHWRPYLIGTNVLTKFHEDWTKNVTPRPYKENHVFQPTRTIFELVQVIIRTHVLTKFHEDWTINVASSMFTRKTATPPGSHVFQPTATIFVLKILLGHINVASRVFTRKTAMPPGGHVFQPTGTIFELVQDIIGKHVLTKFFHEDWTINVNFDDGRRTKSDHTSSP</sequence>
<dbReference type="AlphaFoldDB" id="A0A9D4D124"/>
<keyword evidence="1" id="KW-1133">Transmembrane helix</keyword>
<comment type="caution">
    <text evidence="2">The sequence shown here is derived from an EMBL/GenBank/DDBJ whole genome shotgun (WGS) entry which is preliminary data.</text>
</comment>
<keyword evidence="1" id="KW-0472">Membrane</keyword>
<feature type="non-terminal residue" evidence="2">
    <location>
        <position position="1"/>
    </location>
</feature>
<dbReference type="EMBL" id="JAIWYP010000011">
    <property type="protein sequence ID" value="KAH3736025.1"/>
    <property type="molecule type" value="Genomic_DNA"/>
</dbReference>
<evidence type="ECO:0000313" key="2">
    <source>
        <dbReference type="EMBL" id="KAH3736025.1"/>
    </source>
</evidence>
<reference evidence="2" key="1">
    <citation type="journal article" date="2019" name="bioRxiv">
        <title>The Genome of the Zebra Mussel, Dreissena polymorpha: A Resource for Invasive Species Research.</title>
        <authorList>
            <person name="McCartney M.A."/>
            <person name="Auch B."/>
            <person name="Kono T."/>
            <person name="Mallez S."/>
            <person name="Zhang Y."/>
            <person name="Obille A."/>
            <person name="Becker A."/>
            <person name="Abrahante J.E."/>
            <person name="Garbe J."/>
            <person name="Badalamenti J.P."/>
            <person name="Herman A."/>
            <person name="Mangelson H."/>
            <person name="Liachko I."/>
            <person name="Sullivan S."/>
            <person name="Sone E.D."/>
            <person name="Koren S."/>
            <person name="Silverstein K.A.T."/>
            <person name="Beckman K.B."/>
            <person name="Gohl D.M."/>
        </authorList>
    </citation>
    <scope>NUCLEOTIDE SEQUENCE</scope>
    <source>
        <strain evidence="2">Duluth1</strain>
        <tissue evidence="2">Whole animal</tissue>
    </source>
</reference>
<evidence type="ECO:0000256" key="1">
    <source>
        <dbReference type="SAM" id="Phobius"/>
    </source>
</evidence>
<dbReference type="Proteomes" id="UP000828390">
    <property type="component" value="Unassembled WGS sequence"/>
</dbReference>
<organism evidence="2 3">
    <name type="scientific">Dreissena polymorpha</name>
    <name type="common">Zebra mussel</name>
    <name type="synonym">Mytilus polymorpha</name>
    <dbReference type="NCBI Taxonomy" id="45954"/>
    <lineage>
        <taxon>Eukaryota</taxon>
        <taxon>Metazoa</taxon>
        <taxon>Spiralia</taxon>
        <taxon>Lophotrochozoa</taxon>
        <taxon>Mollusca</taxon>
        <taxon>Bivalvia</taxon>
        <taxon>Autobranchia</taxon>
        <taxon>Heteroconchia</taxon>
        <taxon>Euheterodonta</taxon>
        <taxon>Imparidentia</taxon>
        <taxon>Neoheterodontei</taxon>
        <taxon>Myida</taxon>
        <taxon>Dreissenoidea</taxon>
        <taxon>Dreissenidae</taxon>
        <taxon>Dreissena</taxon>
    </lineage>
</organism>